<feature type="transmembrane region" description="Helical" evidence="1">
    <location>
        <begin position="6"/>
        <end position="28"/>
    </location>
</feature>
<proteinExistence type="predicted"/>
<evidence type="ECO:0000256" key="1">
    <source>
        <dbReference type="SAM" id="Phobius"/>
    </source>
</evidence>
<dbReference type="EMBL" id="AP029170">
    <property type="protein sequence ID" value="BFD46227.1"/>
    <property type="molecule type" value="Genomic_DNA"/>
</dbReference>
<keyword evidence="1" id="KW-1133">Transmembrane helix</keyword>
<sequence length="120" mass="13986">MIQLLAISSSILIIIEMLLIVICIKWLYSIRLACTNIWLMSQDFSNSFITAKEEVILLHKELKDITTLTTKKEQHILHMTIHLDEVEMGVKMLLDEFRRISIPKENSALQKILEKTVLHK</sequence>
<accession>A0AAT9G8U6</accession>
<name>A0AAT9G8U6_9RICK</name>
<protein>
    <submittedName>
        <fullName evidence="2">Uncharacterized protein</fullName>
    </submittedName>
</protein>
<dbReference type="AlphaFoldDB" id="A0AAT9G8U6"/>
<reference evidence="2" key="1">
    <citation type="submission" date="2024-01" db="EMBL/GenBank/DDBJ databases">
        <title>Sequencing the genomes of a sandfly, Sergentomyia squamirostris, and its two endosymbionts.</title>
        <authorList>
            <person name="Itokawa K."/>
            <person name="Sanjoba C."/>
        </authorList>
    </citation>
    <scope>NUCLEOTIDE SEQUENCE</scope>
    <source>
        <strain evidence="2">RiSSQ</strain>
    </source>
</reference>
<organism evidence="2">
    <name type="scientific">Candidatus Tisiphia endosymbiont of Sergentomyia squamirostris</name>
    <dbReference type="NCBI Taxonomy" id="3113639"/>
    <lineage>
        <taxon>Bacteria</taxon>
        <taxon>Pseudomonadati</taxon>
        <taxon>Pseudomonadota</taxon>
        <taxon>Alphaproteobacteria</taxon>
        <taxon>Rickettsiales</taxon>
        <taxon>Rickettsiaceae</taxon>
        <taxon>Rickettsieae</taxon>
        <taxon>Candidatus Tisiphia</taxon>
    </lineage>
</organism>
<gene>
    <name evidence="2" type="ORF">DMENIID0002_08730</name>
</gene>
<keyword evidence="1" id="KW-0812">Transmembrane</keyword>
<keyword evidence="1" id="KW-0472">Membrane</keyword>
<evidence type="ECO:0000313" key="2">
    <source>
        <dbReference type="EMBL" id="BFD46227.1"/>
    </source>
</evidence>